<dbReference type="RefSeq" id="WP_116013688.1">
    <property type="nucleotide sequence ID" value="NZ_QUOT01000001.1"/>
</dbReference>
<dbReference type="InterPro" id="IPR023352">
    <property type="entry name" value="MAPEG-like_dom_sf"/>
</dbReference>
<keyword evidence="3 5" id="KW-1133">Transmembrane helix</keyword>
<dbReference type="InterPro" id="IPR001129">
    <property type="entry name" value="Membr-assoc_MAPEG"/>
</dbReference>
<evidence type="ECO:0000256" key="5">
    <source>
        <dbReference type="SAM" id="Phobius"/>
    </source>
</evidence>
<evidence type="ECO:0000256" key="2">
    <source>
        <dbReference type="ARBA" id="ARBA00022692"/>
    </source>
</evidence>
<keyword evidence="7" id="KW-1185">Reference proteome</keyword>
<evidence type="ECO:0000256" key="3">
    <source>
        <dbReference type="ARBA" id="ARBA00022989"/>
    </source>
</evidence>
<evidence type="ECO:0000256" key="1">
    <source>
        <dbReference type="ARBA" id="ARBA00004370"/>
    </source>
</evidence>
<evidence type="ECO:0000313" key="6">
    <source>
        <dbReference type="EMBL" id="REL29696.1"/>
    </source>
</evidence>
<dbReference type="Proteomes" id="UP000256899">
    <property type="component" value="Unassembled WGS sequence"/>
</dbReference>
<gene>
    <name evidence="6" type="ORF">DXX94_02645</name>
</gene>
<keyword evidence="2 5" id="KW-0812">Transmembrane</keyword>
<evidence type="ECO:0000313" key="7">
    <source>
        <dbReference type="Proteomes" id="UP000256899"/>
    </source>
</evidence>
<evidence type="ECO:0000256" key="4">
    <source>
        <dbReference type="ARBA" id="ARBA00023136"/>
    </source>
</evidence>
<accession>A0A3E0TYG6</accession>
<proteinExistence type="predicted"/>
<dbReference type="EMBL" id="QUOT01000001">
    <property type="protein sequence ID" value="REL29696.1"/>
    <property type="molecule type" value="Genomic_DNA"/>
</dbReference>
<dbReference type="AlphaFoldDB" id="A0A3E0TYG6"/>
<feature type="transmembrane region" description="Helical" evidence="5">
    <location>
        <begin position="85"/>
        <end position="105"/>
    </location>
</feature>
<keyword evidence="4 5" id="KW-0472">Membrane</keyword>
<name>A0A3E0TYG6_9GAMM</name>
<organism evidence="6 7">
    <name type="scientific">Thalassotalea euphylliae</name>
    <dbReference type="NCBI Taxonomy" id="1655234"/>
    <lineage>
        <taxon>Bacteria</taxon>
        <taxon>Pseudomonadati</taxon>
        <taxon>Pseudomonadota</taxon>
        <taxon>Gammaproteobacteria</taxon>
        <taxon>Alteromonadales</taxon>
        <taxon>Colwelliaceae</taxon>
        <taxon>Thalassotalea</taxon>
    </lineage>
</organism>
<comment type="subcellular location">
    <subcellularLocation>
        <location evidence="1">Membrane</location>
    </subcellularLocation>
</comment>
<comment type="caution">
    <text evidence="6">The sequence shown here is derived from an EMBL/GenBank/DDBJ whole genome shotgun (WGS) entry which is preliminary data.</text>
</comment>
<sequence>MSIELLSLYIFCTTILFTLFTQAMVLVANSNFAYVSGNRDLPLDNPPAILGRIERTIRNSVEAAVVFAPLVFIAAHSGISNVLTQWSAIIFAGARVLYAISYVLGVTGARTLIWNIGVTAIGAFGVGILMG</sequence>
<feature type="transmembrane region" description="Helical" evidence="5">
    <location>
        <begin position="6"/>
        <end position="29"/>
    </location>
</feature>
<reference evidence="7" key="1">
    <citation type="submission" date="2018-08" db="EMBL/GenBank/DDBJ databases">
        <title>Thalassotalea euphylliae genome.</title>
        <authorList>
            <person name="Summers S."/>
            <person name="Rice S.A."/>
            <person name="Freckelton M.L."/>
            <person name="Nedved B.T."/>
            <person name="Hadfield M.G."/>
        </authorList>
    </citation>
    <scope>NUCLEOTIDE SEQUENCE [LARGE SCALE GENOMIC DNA]</scope>
    <source>
        <strain evidence="7">H3</strain>
    </source>
</reference>
<dbReference type="Gene3D" id="1.20.120.550">
    <property type="entry name" value="Membrane associated eicosanoid/glutathione metabolism-like domain"/>
    <property type="match status" value="1"/>
</dbReference>
<dbReference type="GO" id="GO:0016020">
    <property type="term" value="C:membrane"/>
    <property type="evidence" value="ECO:0007669"/>
    <property type="project" value="UniProtKB-SubCell"/>
</dbReference>
<dbReference type="Pfam" id="PF01124">
    <property type="entry name" value="MAPEG"/>
    <property type="match status" value="1"/>
</dbReference>
<protein>
    <submittedName>
        <fullName evidence="6">MAPEG family protein</fullName>
    </submittedName>
</protein>
<feature type="transmembrane region" description="Helical" evidence="5">
    <location>
        <begin position="112"/>
        <end position="130"/>
    </location>
</feature>
<dbReference type="SUPFAM" id="SSF161084">
    <property type="entry name" value="MAPEG domain-like"/>
    <property type="match status" value="1"/>
</dbReference>